<dbReference type="Pfam" id="PF00800">
    <property type="entry name" value="PDT"/>
    <property type="match status" value="1"/>
</dbReference>
<dbReference type="EMBL" id="UFYW01000001">
    <property type="protein sequence ID" value="STD82281.1"/>
    <property type="molecule type" value="Genomic_DNA"/>
</dbReference>
<proteinExistence type="predicted"/>
<dbReference type="InterPro" id="IPR008242">
    <property type="entry name" value="Chor_mutase/pphenate_deHydtase"/>
</dbReference>
<dbReference type="Gene3D" id="3.30.70.260">
    <property type="match status" value="1"/>
</dbReference>
<evidence type="ECO:0000256" key="2">
    <source>
        <dbReference type="ARBA" id="ARBA00013147"/>
    </source>
</evidence>
<gene>
    <name evidence="9 10" type="primary">pheA</name>
    <name evidence="10" type="ORF">NCTC12360_00702</name>
</gene>
<dbReference type="CDD" id="cd04905">
    <property type="entry name" value="ACT_CM-PDT"/>
    <property type="match status" value="1"/>
</dbReference>
<reference evidence="10 11" key="1">
    <citation type="submission" date="2018-06" db="EMBL/GenBank/DDBJ databases">
        <authorList>
            <consortium name="Pathogen Informatics"/>
            <person name="Doyle S."/>
        </authorList>
    </citation>
    <scope>NUCLEOTIDE SEQUENCE [LARGE SCALE GENOMIC DNA]</scope>
    <source>
        <strain evidence="10 11">NCTC12360</strain>
    </source>
</reference>
<dbReference type="GO" id="GO:0009094">
    <property type="term" value="P:L-phenylalanine biosynthetic process"/>
    <property type="evidence" value="ECO:0007669"/>
    <property type="project" value="UniProtKB-UniPathway"/>
</dbReference>
<dbReference type="InterPro" id="IPR002912">
    <property type="entry name" value="ACT_dom"/>
</dbReference>
<dbReference type="PROSITE" id="PS51671">
    <property type="entry name" value="ACT"/>
    <property type="match status" value="1"/>
</dbReference>
<dbReference type="PANTHER" id="PTHR21022">
    <property type="entry name" value="PREPHENATE DEHYDRATASE P PROTEIN"/>
    <property type="match status" value="1"/>
</dbReference>
<keyword evidence="4 9" id="KW-0028">Amino-acid biosynthesis</keyword>
<evidence type="ECO:0000256" key="3">
    <source>
        <dbReference type="ARBA" id="ARBA00021872"/>
    </source>
</evidence>
<comment type="catalytic activity">
    <reaction evidence="8 9">
        <text>prephenate + H(+) = 3-phenylpyruvate + CO2 + H2O</text>
        <dbReference type="Rhea" id="RHEA:21648"/>
        <dbReference type="ChEBI" id="CHEBI:15377"/>
        <dbReference type="ChEBI" id="CHEBI:15378"/>
        <dbReference type="ChEBI" id="CHEBI:16526"/>
        <dbReference type="ChEBI" id="CHEBI:18005"/>
        <dbReference type="ChEBI" id="CHEBI:29934"/>
        <dbReference type="EC" id="4.2.1.51"/>
    </reaction>
</comment>
<dbReference type="InterPro" id="IPR018528">
    <property type="entry name" value="Preph_deHydtase_CS"/>
</dbReference>
<keyword evidence="7 9" id="KW-0456">Lyase</keyword>
<dbReference type="Gene3D" id="3.40.190.10">
    <property type="entry name" value="Periplasmic binding protein-like II"/>
    <property type="match status" value="2"/>
</dbReference>
<keyword evidence="5 9" id="KW-0057">Aromatic amino acid biosynthesis</keyword>
<dbReference type="OrthoDB" id="9802281at2"/>
<dbReference type="PROSITE" id="PS51171">
    <property type="entry name" value="PREPHENATE_DEHYDR_3"/>
    <property type="match status" value="1"/>
</dbReference>
<accession>A0A376GUP4</accession>
<dbReference type="PANTHER" id="PTHR21022:SF19">
    <property type="entry name" value="PREPHENATE DEHYDRATASE-RELATED"/>
    <property type="match status" value="1"/>
</dbReference>
<organism evidence="10 11">
    <name type="scientific">Enterococcus gallinarum</name>
    <dbReference type="NCBI Taxonomy" id="1353"/>
    <lineage>
        <taxon>Bacteria</taxon>
        <taxon>Bacillati</taxon>
        <taxon>Bacillota</taxon>
        <taxon>Bacilli</taxon>
        <taxon>Lactobacillales</taxon>
        <taxon>Enterococcaceae</taxon>
        <taxon>Enterococcus</taxon>
    </lineage>
</organism>
<dbReference type="InterPro" id="IPR001086">
    <property type="entry name" value="Preph_deHydtase"/>
</dbReference>
<dbReference type="Proteomes" id="UP000254807">
    <property type="component" value="Unassembled WGS sequence"/>
</dbReference>
<evidence type="ECO:0000256" key="9">
    <source>
        <dbReference type="RuleBase" id="RU361254"/>
    </source>
</evidence>
<keyword evidence="6 9" id="KW-0584">Phenylalanine biosynthesis</keyword>
<dbReference type="SUPFAM" id="SSF55021">
    <property type="entry name" value="ACT-like"/>
    <property type="match status" value="1"/>
</dbReference>
<dbReference type="Pfam" id="PF01842">
    <property type="entry name" value="ACT"/>
    <property type="match status" value="1"/>
</dbReference>
<evidence type="ECO:0000256" key="6">
    <source>
        <dbReference type="ARBA" id="ARBA00023222"/>
    </source>
</evidence>
<dbReference type="CDD" id="cd13633">
    <property type="entry name" value="PBP2_Sa-PDT_like"/>
    <property type="match status" value="1"/>
</dbReference>
<evidence type="ECO:0000256" key="1">
    <source>
        <dbReference type="ARBA" id="ARBA00004741"/>
    </source>
</evidence>
<comment type="pathway">
    <text evidence="1 9">Amino-acid biosynthesis; L-phenylalanine biosynthesis; phenylpyruvate from prephenate: step 1/1.</text>
</comment>
<dbReference type="InterPro" id="IPR045865">
    <property type="entry name" value="ACT-like_dom_sf"/>
</dbReference>
<dbReference type="RefSeq" id="WP_060814281.1">
    <property type="nucleotide sequence ID" value="NZ_JARPZP010000007.1"/>
</dbReference>
<evidence type="ECO:0000256" key="5">
    <source>
        <dbReference type="ARBA" id="ARBA00023141"/>
    </source>
</evidence>
<dbReference type="FunFam" id="3.40.190.10:FF:000034">
    <property type="entry name" value="Chorismate mutase/prephenate dehydratase"/>
    <property type="match status" value="1"/>
</dbReference>
<dbReference type="GO" id="GO:0005737">
    <property type="term" value="C:cytoplasm"/>
    <property type="evidence" value="ECO:0007669"/>
    <property type="project" value="TreeGrafter"/>
</dbReference>
<dbReference type="GO" id="GO:0004664">
    <property type="term" value="F:prephenate dehydratase activity"/>
    <property type="evidence" value="ECO:0007669"/>
    <property type="project" value="UniProtKB-UniRule"/>
</dbReference>
<protein>
    <recommendedName>
        <fullName evidence="3 9">Prephenate dehydratase</fullName>
        <shortName evidence="9">PDT</shortName>
        <ecNumber evidence="2 9">4.2.1.51</ecNumber>
    </recommendedName>
</protein>
<dbReference type="NCBIfam" id="NF008865">
    <property type="entry name" value="PRK11898.1"/>
    <property type="match status" value="1"/>
</dbReference>
<evidence type="ECO:0000313" key="11">
    <source>
        <dbReference type="Proteomes" id="UP000254807"/>
    </source>
</evidence>
<dbReference type="UniPathway" id="UPA00121">
    <property type="reaction ID" value="UER00345"/>
</dbReference>
<sequence>MKIGYLGPKNSFTYRAACESFLNEEMVPFGSIPLCIQALVAGDIQRAVVPNENSLEGSVHATIDTLFRQKELIIEQEVILPINHQLLTIQSGQPISKIISHPQALAQCTEFLQHNFPDVPIEAVASTTTAAVFVAEHPAEPVAAIASKEAAHAYGLFIQEKNIQDTTSNQTRFWILQKDTNESGVFHDKATKATIYVTLPTNRPGSLHQILAAFGWRGIDLSKIESRPLKTSLGEYFFVIDLVLNQPWALIENALEEIRMLDCNVHLLGTYAVKEIGEGNERKENHSLRGC</sequence>
<evidence type="ECO:0000313" key="10">
    <source>
        <dbReference type="EMBL" id="STD82281.1"/>
    </source>
</evidence>
<keyword evidence="11" id="KW-1185">Reference proteome</keyword>
<evidence type="ECO:0000256" key="8">
    <source>
        <dbReference type="ARBA" id="ARBA00047848"/>
    </source>
</evidence>
<evidence type="ECO:0000256" key="7">
    <source>
        <dbReference type="ARBA" id="ARBA00023239"/>
    </source>
</evidence>
<dbReference type="EC" id="4.2.1.51" evidence="2 9"/>
<dbReference type="SUPFAM" id="SSF53850">
    <property type="entry name" value="Periplasmic binding protein-like II"/>
    <property type="match status" value="1"/>
</dbReference>
<dbReference type="AlphaFoldDB" id="A0A376GUP4"/>
<evidence type="ECO:0000256" key="4">
    <source>
        <dbReference type="ARBA" id="ARBA00022605"/>
    </source>
</evidence>
<name>A0A376GUP4_ENTGA</name>
<dbReference type="PIRSF" id="PIRSF001500">
    <property type="entry name" value="Chor_mut_pdt_Ppr"/>
    <property type="match status" value="1"/>
</dbReference>
<dbReference type="PROSITE" id="PS00858">
    <property type="entry name" value="PREPHENATE_DEHYDR_2"/>
    <property type="match status" value="1"/>
</dbReference>